<evidence type="ECO:0000313" key="9">
    <source>
        <dbReference type="Proteomes" id="UP001595478"/>
    </source>
</evidence>
<evidence type="ECO:0000259" key="7">
    <source>
        <dbReference type="Pfam" id="PF07715"/>
    </source>
</evidence>
<keyword evidence="5" id="KW-0732">Signal</keyword>
<dbReference type="InterPro" id="IPR036942">
    <property type="entry name" value="Beta-barrel_TonB_sf"/>
</dbReference>
<dbReference type="PANTHER" id="PTHR40980:SF3">
    <property type="entry name" value="TONB-DEPENDENT RECEPTOR-LIKE BETA-BARREL DOMAIN-CONTAINING PROTEIN"/>
    <property type="match status" value="1"/>
</dbReference>
<feature type="chain" id="PRO_5046673222" evidence="5">
    <location>
        <begin position="26"/>
        <end position="1134"/>
    </location>
</feature>
<keyword evidence="8" id="KW-0675">Receptor</keyword>
<evidence type="ECO:0000256" key="4">
    <source>
        <dbReference type="RuleBase" id="RU003357"/>
    </source>
</evidence>
<keyword evidence="2 4" id="KW-0472">Membrane</keyword>
<proteinExistence type="inferred from homology"/>
<dbReference type="RefSeq" id="WP_376918393.1">
    <property type="nucleotide sequence ID" value="NZ_JBHRSW010000004.1"/>
</dbReference>
<dbReference type="Gene3D" id="2.170.130.10">
    <property type="entry name" value="TonB-dependent receptor, plug domain"/>
    <property type="match status" value="1"/>
</dbReference>
<protein>
    <submittedName>
        <fullName evidence="8">TonB-dependent receptor</fullName>
    </submittedName>
</protein>
<gene>
    <name evidence="8" type="ORF">ACFOHL_01300</name>
</gene>
<dbReference type="Gene3D" id="2.40.170.20">
    <property type="entry name" value="TonB-dependent receptor, beta-barrel domain"/>
    <property type="match status" value="1"/>
</dbReference>
<keyword evidence="4" id="KW-0798">TonB box</keyword>
<dbReference type="SUPFAM" id="SSF56935">
    <property type="entry name" value="Porins"/>
    <property type="match status" value="1"/>
</dbReference>
<comment type="similarity">
    <text evidence="4">Belongs to the TonB-dependent receptor family.</text>
</comment>
<organism evidence="8 9">
    <name type="scientific">Agaribacter flavus</name>
    <dbReference type="NCBI Taxonomy" id="1902781"/>
    <lineage>
        <taxon>Bacteria</taxon>
        <taxon>Pseudomonadati</taxon>
        <taxon>Pseudomonadota</taxon>
        <taxon>Gammaproteobacteria</taxon>
        <taxon>Alteromonadales</taxon>
        <taxon>Alteromonadaceae</taxon>
        <taxon>Agaribacter</taxon>
    </lineage>
</organism>
<keyword evidence="3" id="KW-0998">Cell outer membrane</keyword>
<dbReference type="InterPro" id="IPR012910">
    <property type="entry name" value="Plug_dom"/>
</dbReference>
<evidence type="ECO:0000259" key="6">
    <source>
        <dbReference type="Pfam" id="PF00593"/>
    </source>
</evidence>
<dbReference type="EMBL" id="JBHRSW010000004">
    <property type="protein sequence ID" value="MFC3120253.1"/>
    <property type="molecule type" value="Genomic_DNA"/>
</dbReference>
<feature type="domain" description="TonB-dependent receptor plug" evidence="7">
    <location>
        <begin position="61"/>
        <end position="161"/>
    </location>
</feature>
<sequence>MNMQLKKTSLAVAVISALGINNVFAQDSSNEESKEDANFEVIEIQGFKASLVRSINNKRFAEGVTDSIYAEDIGKSTDQNIAEALSRVTGVSLSRTDGEGTSISIRGAGPSLNNISLNGISLTSPGASNTVDLSAFSSDILSRIEINKTSSADQDEGSLGGGVVLHTFRPLDAKENLRSIEIQHRYHDLAKTNDHKLSGSFSHKFLDDTLGIVTTLFDETQTIRKDQVSMGGLDRYQVRSDQVVDQNGNPLTRVESDGQGGEVIQNFTGIGFGSASHEAYINQRNRQGGTLGIQYQPTDSTNIQFDASYSVQTTIEDKNSFSFTGLMNNAAESAVVDIWGQEVWDANPPASDPLRDWHVFDTELGMFTKFLSRNGFGRVHKTDAEVDSTNTILGLDIEQRLGDFTLNLRAGRSKTDVQDEFFLDFNTINGDYVSSALLYGVSSSEIEPVGYDCSDGKCRTIVGQGLLDSGDGDPTTQRDNFVTTGLNPHDLNGRYIQQVFMRNQAYTDTADSVFFDVDWDVDAFGITQVEFGYKYSSREKDLVNQTAQFNGNNQNNVPSVQLNIDESIYPSGISGIPLTEIHSGDLGFNNFLSGLGYADDVVQNWPTLDARKAYDIIFGNAPNLMPEYDRAGSRNIQVDTESFYLKGNFEYLEGDLRGDIGLRYVKTENASTGFSSIDLQNQWLHDIPTLEGVLNPNNPVCQASIDWGNARGLDTSDPNTVYTAPSGVSRSEAEAYAAVRDQELADRGHCYDLVFRDNRSQNRLAPQQPFVEDYDFAVTGSGESDLLLPSLNLNYDINDELVARFAVSKTMARPEMDSLQSAFRLRENVWRGTGNGTIRNPNLQPLESKNLDLSLEWYFDEAGGLLSAAFFRKDFENFEESETVGMYIQDVRGRDAAELEGITADDVLLATPDLAQCLPNRPHWWADPYADKYVDKCHELQVSRLINGKGAKVNGFEFGYQQNYTFLPGFLSGLGTAINATFQETKAERQEGTIEGTFLPALPLSRSPEKSFNATVFWEQDGHLVRLAYNYASDVLINRSFRDGTALWQEGSGTLDLSASYEVNDWLSFNFNAVNITDTVIRQYFTVVSNNTMLEALGLEAGGEGSAFDSATDRRTLREWNTGAIYRFGVRVKF</sequence>
<evidence type="ECO:0000313" key="8">
    <source>
        <dbReference type="EMBL" id="MFC3120253.1"/>
    </source>
</evidence>
<reference evidence="9" key="1">
    <citation type="journal article" date="2019" name="Int. J. Syst. Evol. Microbiol.">
        <title>The Global Catalogue of Microorganisms (GCM) 10K type strain sequencing project: providing services to taxonomists for standard genome sequencing and annotation.</title>
        <authorList>
            <consortium name="The Broad Institute Genomics Platform"/>
            <consortium name="The Broad Institute Genome Sequencing Center for Infectious Disease"/>
            <person name="Wu L."/>
            <person name="Ma J."/>
        </authorList>
    </citation>
    <scope>NUCLEOTIDE SEQUENCE [LARGE SCALE GENOMIC DNA]</scope>
    <source>
        <strain evidence="9">KCTC 52473</strain>
    </source>
</reference>
<evidence type="ECO:0000256" key="5">
    <source>
        <dbReference type="SAM" id="SignalP"/>
    </source>
</evidence>
<evidence type="ECO:0000256" key="1">
    <source>
        <dbReference type="ARBA" id="ARBA00004442"/>
    </source>
</evidence>
<dbReference type="Proteomes" id="UP001595478">
    <property type="component" value="Unassembled WGS sequence"/>
</dbReference>
<comment type="caution">
    <text evidence="8">The sequence shown here is derived from an EMBL/GenBank/DDBJ whole genome shotgun (WGS) entry which is preliminary data.</text>
</comment>
<dbReference type="InterPro" id="IPR010104">
    <property type="entry name" value="TonB_rcpt_bac"/>
</dbReference>
<dbReference type="InterPro" id="IPR000531">
    <property type="entry name" value="Beta-barrel_TonB"/>
</dbReference>
<dbReference type="InterPro" id="IPR037066">
    <property type="entry name" value="Plug_dom_sf"/>
</dbReference>
<dbReference type="Pfam" id="PF00593">
    <property type="entry name" value="TonB_dep_Rec_b-barrel"/>
    <property type="match status" value="1"/>
</dbReference>
<feature type="signal peptide" evidence="5">
    <location>
        <begin position="1"/>
        <end position="25"/>
    </location>
</feature>
<dbReference type="PANTHER" id="PTHR40980">
    <property type="entry name" value="PLUG DOMAIN-CONTAINING PROTEIN"/>
    <property type="match status" value="1"/>
</dbReference>
<evidence type="ECO:0000256" key="3">
    <source>
        <dbReference type="ARBA" id="ARBA00023237"/>
    </source>
</evidence>
<keyword evidence="9" id="KW-1185">Reference proteome</keyword>
<comment type="subcellular location">
    <subcellularLocation>
        <location evidence="1 4">Cell outer membrane</location>
    </subcellularLocation>
</comment>
<accession>A0ABV7FKE3</accession>
<evidence type="ECO:0000256" key="2">
    <source>
        <dbReference type="ARBA" id="ARBA00023136"/>
    </source>
</evidence>
<dbReference type="NCBIfam" id="TIGR01782">
    <property type="entry name" value="TonB-Xanth-Caul"/>
    <property type="match status" value="1"/>
</dbReference>
<dbReference type="Pfam" id="PF07715">
    <property type="entry name" value="Plug"/>
    <property type="match status" value="1"/>
</dbReference>
<name>A0ABV7FKE3_9ALTE</name>
<feature type="domain" description="TonB-dependent receptor-like beta-barrel" evidence="6">
    <location>
        <begin position="474"/>
        <end position="1076"/>
    </location>
</feature>